<name>A0A4Y9Y6F7_9APHY</name>
<proteinExistence type="inferred from homology"/>
<dbReference type="InterPro" id="IPR008146">
    <property type="entry name" value="Gln_synth_cat_dom"/>
</dbReference>
<dbReference type="Proteomes" id="UP000298390">
    <property type="component" value="Unassembled WGS sequence"/>
</dbReference>
<accession>A0A4Y9Y6F7</accession>
<dbReference type="Pfam" id="PF00120">
    <property type="entry name" value="Gln-synt_C"/>
    <property type="match status" value="1"/>
</dbReference>
<dbReference type="GO" id="GO:0004356">
    <property type="term" value="F:glutamine synthetase activity"/>
    <property type="evidence" value="ECO:0007669"/>
    <property type="project" value="InterPro"/>
</dbReference>
<evidence type="ECO:0000313" key="6">
    <source>
        <dbReference type="Proteomes" id="UP000298390"/>
    </source>
</evidence>
<gene>
    <name evidence="5" type="ORF">EVJ58_g7057</name>
</gene>
<protein>
    <recommendedName>
        <fullName evidence="4">GS catalytic domain-containing protein</fullName>
    </recommendedName>
</protein>
<comment type="similarity">
    <text evidence="2 3">Belongs to the glutamine synthetase family.</text>
</comment>
<evidence type="ECO:0000256" key="1">
    <source>
        <dbReference type="ARBA" id="ARBA00022598"/>
    </source>
</evidence>
<reference evidence="5 6" key="1">
    <citation type="submission" date="2019-01" db="EMBL/GenBank/DDBJ databases">
        <title>Genome sequencing of the rare red list fungi Fomitopsis rosea.</title>
        <authorList>
            <person name="Buettner E."/>
            <person name="Kellner H."/>
        </authorList>
    </citation>
    <scope>NUCLEOTIDE SEQUENCE [LARGE SCALE GENOMIC DNA]</scope>
    <source>
        <strain evidence="5 6">DSM 105464</strain>
    </source>
</reference>
<dbReference type="STRING" id="34475.A0A4Y9Y6F7"/>
<dbReference type="PANTHER" id="PTHR43785">
    <property type="entry name" value="GAMMA-GLUTAMYLPUTRESCINE SYNTHETASE"/>
    <property type="match status" value="1"/>
</dbReference>
<dbReference type="PANTHER" id="PTHR43785:SF2">
    <property type="entry name" value="TYPE-1 GLUTAMINE SYNTHETASE 1"/>
    <property type="match status" value="1"/>
</dbReference>
<dbReference type="EMBL" id="SEKV01000433">
    <property type="protein sequence ID" value="TFY57373.1"/>
    <property type="molecule type" value="Genomic_DNA"/>
</dbReference>
<feature type="domain" description="GS catalytic" evidence="4">
    <location>
        <begin position="1"/>
        <end position="208"/>
    </location>
</feature>
<dbReference type="InterPro" id="IPR014746">
    <property type="entry name" value="Gln_synth/guanido_kin_cat_dom"/>
</dbReference>
<organism evidence="5 6">
    <name type="scientific">Rhodofomes roseus</name>
    <dbReference type="NCBI Taxonomy" id="34475"/>
    <lineage>
        <taxon>Eukaryota</taxon>
        <taxon>Fungi</taxon>
        <taxon>Dikarya</taxon>
        <taxon>Basidiomycota</taxon>
        <taxon>Agaricomycotina</taxon>
        <taxon>Agaricomycetes</taxon>
        <taxon>Polyporales</taxon>
        <taxon>Rhodofomes</taxon>
    </lineage>
</organism>
<evidence type="ECO:0000313" key="5">
    <source>
        <dbReference type="EMBL" id="TFY57373.1"/>
    </source>
</evidence>
<dbReference type="AlphaFoldDB" id="A0A4Y9Y6F7"/>
<evidence type="ECO:0000259" key="4">
    <source>
        <dbReference type="PROSITE" id="PS51987"/>
    </source>
</evidence>
<evidence type="ECO:0000256" key="2">
    <source>
        <dbReference type="PROSITE-ProRule" id="PRU01331"/>
    </source>
</evidence>
<comment type="caution">
    <text evidence="5">The sequence shown here is derived from an EMBL/GenBank/DDBJ whole genome shotgun (WGS) entry which is preliminary data.</text>
</comment>
<dbReference type="Gene3D" id="3.30.590.10">
    <property type="entry name" value="Glutamine synthetase/guanido kinase, catalytic domain"/>
    <property type="match status" value="1"/>
</dbReference>
<sequence>MGVLTHIVKLSSFDARAVILSRLQHCSVGTHLYISLHTNKAEATSSKERAAAIAPTLTPTERSFLQTLVEHIPALSAINLPIAASYERARDGEPPVNAYASWSSSRKDVPVRLCGDRGAHHIEVRTIDGTSNPYLVLAGVLAAGLLGVLNGAKLTFGDCLPRTLCDARRLLQEDGALREKLGEEFVSRFLSANESTEGDNFAHMIERY</sequence>
<keyword evidence="1" id="KW-0436">Ligase</keyword>
<dbReference type="PROSITE" id="PS51987">
    <property type="entry name" value="GS_CATALYTIC"/>
    <property type="match status" value="1"/>
</dbReference>
<dbReference type="SUPFAM" id="SSF55931">
    <property type="entry name" value="Glutamine synthetase/guanido kinase"/>
    <property type="match status" value="1"/>
</dbReference>
<evidence type="ECO:0000256" key="3">
    <source>
        <dbReference type="RuleBase" id="RU000384"/>
    </source>
</evidence>